<proteinExistence type="predicted"/>
<accession>A0A7W8E7D3</accession>
<evidence type="ECO:0000313" key="2">
    <source>
        <dbReference type="EMBL" id="MBB5061592.1"/>
    </source>
</evidence>
<dbReference type="Proteomes" id="UP000540989">
    <property type="component" value="Unassembled WGS sequence"/>
</dbReference>
<evidence type="ECO:0000256" key="1">
    <source>
        <dbReference type="SAM" id="Phobius"/>
    </source>
</evidence>
<gene>
    <name evidence="2" type="ORF">HDF16_006328</name>
</gene>
<keyword evidence="3" id="KW-1185">Reference proteome</keyword>
<feature type="transmembrane region" description="Helical" evidence="1">
    <location>
        <begin position="107"/>
        <end position="134"/>
    </location>
</feature>
<reference evidence="2 3" key="1">
    <citation type="submission" date="2020-08" db="EMBL/GenBank/DDBJ databases">
        <title>Genomic Encyclopedia of Type Strains, Phase IV (KMG-V): Genome sequencing to study the core and pangenomes of soil and plant-associated prokaryotes.</title>
        <authorList>
            <person name="Whitman W."/>
        </authorList>
    </citation>
    <scope>NUCLEOTIDE SEQUENCE [LARGE SCALE GENOMIC DNA]</scope>
    <source>
        <strain evidence="2 3">M8UP14</strain>
    </source>
</reference>
<comment type="caution">
    <text evidence="2">The sequence shown here is derived from an EMBL/GenBank/DDBJ whole genome shotgun (WGS) entry which is preliminary data.</text>
</comment>
<protein>
    <submittedName>
        <fullName evidence="2">Succinate dehydrogenase hydrophobic anchor subunit</fullName>
    </submittedName>
</protein>
<keyword evidence="1" id="KW-1133">Transmembrane helix</keyword>
<feature type="transmembrane region" description="Helical" evidence="1">
    <location>
        <begin position="46"/>
        <end position="67"/>
    </location>
</feature>
<evidence type="ECO:0000313" key="3">
    <source>
        <dbReference type="Proteomes" id="UP000540989"/>
    </source>
</evidence>
<sequence>MPRLPVLFAATAVIVLVAGLIGSRFGFSTGMTLTLPRNTYLIPYHLLRFGAASCLCLFAFLYSIWMVPWSASAAWWHFGLSVALLALFCGATVAMESSKPPYGSSPAAMTLLLAFTVSPLLFAFVQGLFVLDGFRRCLSLIRR</sequence>
<name>A0A7W8E7D3_9BACT</name>
<keyword evidence="1" id="KW-0472">Membrane</keyword>
<keyword evidence="1" id="KW-0812">Transmembrane</keyword>
<dbReference type="RefSeq" id="WP_184224540.1">
    <property type="nucleotide sequence ID" value="NZ_JACHIP010000056.1"/>
</dbReference>
<feature type="transmembrane region" description="Helical" evidence="1">
    <location>
        <begin position="74"/>
        <end position="95"/>
    </location>
</feature>
<dbReference type="EMBL" id="JACHIP010000056">
    <property type="protein sequence ID" value="MBB5061592.1"/>
    <property type="molecule type" value="Genomic_DNA"/>
</dbReference>
<dbReference type="AlphaFoldDB" id="A0A7W8E7D3"/>
<organism evidence="2 3">
    <name type="scientific">Granulicella aggregans</name>
    <dbReference type="NCBI Taxonomy" id="474949"/>
    <lineage>
        <taxon>Bacteria</taxon>
        <taxon>Pseudomonadati</taxon>
        <taxon>Acidobacteriota</taxon>
        <taxon>Terriglobia</taxon>
        <taxon>Terriglobales</taxon>
        <taxon>Acidobacteriaceae</taxon>
        <taxon>Granulicella</taxon>
    </lineage>
</organism>